<dbReference type="AlphaFoldDB" id="A0A835C6V7"/>
<proteinExistence type="predicted"/>
<gene>
    <name evidence="1" type="ORF">G2W53_008810</name>
</gene>
<sequence>MGPKSNDWGWYIVGFVKTQAYMDERIGFN</sequence>
<reference evidence="1" key="1">
    <citation type="submission" date="2020-09" db="EMBL/GenBank/DDBJ databases">
        <title>Genome-Enabled Discovery of Anthraquinone Biosynthesis in Senna tora.</title>
        <authorList>
            <person name="Kang S.-H."/>
            <person name="Pandey R.P."/>
            <person name="Lee C.-M."/>
            <person name="Sim J.-S."/>
            <person name="Jeong J.-T."/>
            <person name="Choi B.-S."/>
            <person name="Jung M."/>
            <person name="Ginzburg D."/>
            <person name="Zhao K."/>
            <person name="Won S.Y."/>
            <person name="Oh T.-J."/>
            <person name="Yu Y."/>
            <person name="Kim N.-H."/>
            <person name="Lee O.R."/>
            <person name="Lee T.-H."/>
            <person name="Bashyal P."/>
            <person name="Kim T.-S."/>
            <person name="Lee W.-H."/>
            <person name="Kawkins C."/>
            <person name="Kim C.-K."/>
            <person name="Kim J.S."/>
            <person name="Ahn B.O."/>
            <person name="Rhee S.Y."/>
            <person name="Sohng J.K."/>
        </authorList>
    </citation>
    <scope>NUCLEOTIDE SEQUENCE</scope>
    <source>
        <tissue evidence="1">Leaf</tissue>
    </source>
</reference>
<dbReference type="Proteomes" id="UP000634136">
    <property type="component" value="Unassembled WGS sequence"/>
</dbReference>
<organism evidence="1 2">
    <name type="scientific">Senna tora</name>
    <dbReference type="NCBI Taxonomy" id="362788"/>
    <lineage>
        <taxon>Eukaryota</taxon>
        <taxon>Viridiplantae</taxon>
        <taxon>Streptophyta</taxon>
        <taxon>Embryophyta</taxon>
        <taxon>Tracheophyta</taxon>
        <taxon>Spermatophyta</taxon>
        <taxon>Magnoliopsida</taxon>
        <taxon>eudicotyledons</taxon>
        <taxon>Gunneridae</taxon>
        <taxon>Pentapetalae</taxon>
        <taxon>rosids</taxon>
        <taxon>fabids</taxon>
        <taxon>Fabales</taxon>
        <taxon>Fabaceae</taxon>
        <taxon>Caesalpinioideae</taxon>
        <taxon>Cassia clade</taxon>
        <taxon>Senna</taxon>
    </lineage>
</organism>
<accession>A0A835C6V7</accession>
<dbReference type="EMBL" id="JAAIUW010000004">
    <property type="protein sequence ID" value="KAF7833951.1"/>
    <property type="molecule type" value="Genomic_DNA"/>
</dbReference>
<evidence type="ECO:0000313" key="1">
    <source>
        <dbReference type="EMBL" id="KAF7833951.1"/>
    </source>
</evidence>
<protein>
    <submittedName>
        <fullName evidence="1">Uncharacterized protein</fullName>
    </submittedName>
</protein>
<keyword evidence="2" id="KW-1185">Reference proteome</keyword>
<comment type="caution">
    <text evidence="1">The sequence shown here is derived from an EMBL/GenBank/DDBJ whole genome shotgun (WGS) entry which is preliminary data.</text>
</comment>
<name>A0A835C6V7_9FABA</name>
<evidence type="ECO:0000313" key="2">
    <source>
        <dbReference type="Proteomes" id="UP000634136"/>
    </source>
</evidence>